<feature type="transmembrane region" description="Helical" evidence="7">
    <location>
        <begin position="374"/>
        <end position="393"/>
    </location>
</feature>
<evidence type="ECO:0000256" key="2">
    <source>
        <dbReference type="ARBA" id="ARBA00008821"/>
    </source>
</evidence>
<keyword evidence="4 7" id="KW-1133">Transmembrane helix</keyword>
<evidence type="ECO:0000313" key="9">
    <source>
        <dbReference type="Proteomes" id="UP000231279"/>
    </source>
</evidence>
<feature type="transmembrane region" description="Helical" evidence="7">
    <location>
        <begin position="330"/>
        <end position="353"/>
    </location>
</feature>
<dbReference type="NCBIfam" id="NF037981">
    <property type="entry name" value="NCS2_1"/>
    <property type="match status" value="1"/>
</dbReference>
<feature type="transmembrane region" description="Helical" evidence="7">
    <location>
        <begin position="467"/>
        <end position="486"/>
    </location>
</feature>
<evidence type="ECO:0000256" key="5">
    <source>
        <dbReference type="ARBA" id="ARBA00023136"/>
    </source>
</evidence>
<organism evidence="8 9">
    <name type="scientific">Handroanthus impetiginosus</name>
    <dbReference type="NCBI Taxonomy" id="429701"/>
    <lineage>
        <taxon>Eukaryota</taxon>
        <taxon>Viridiplantae</taxon>
        <taxon>Streptophyta</taxon>
        <taxon>Embryophyta</taxon>
        <taxon>Tracheophyta</taxon>
        <taxon>Spermatophyta</taxon>
        <taxon>Magnoliopsida</taxon>
        <taxon>eudicotyledons</taxon>
        <taxon>Gunneridae</taxon>
        <taxon>Pentapetalae</taxon>
        <taxon>asterids</taxon>
        <taxon>lamiids</taxon>
        <taxon>Lamiales</taxon>
        <taxon>Bignoniaceae</taxon>
        <taxon>Crescentiina</taxon>
        <taxon>Tabebuia alliance</taxon>
        <taxon>Handroanthus</taxon>
    </lineage>
</organism>
<dbReference type="Pfam" id="PF00860">
    <property type="entry name" value="Xan_ur_permease"/>
    <property type="match status" value="1"/>
</dbReference>
<dbReference type="InterPro" id="IPR006043">
    <property type="entry name" value="NCS2"/>
</dbReference>
<dbReference type="OrthoDB" id="1641903at2759"/>
<dbReference type="Proteomes" id="UP000231279">
    <property type="component" value="Unassembled WGS sequence"/>
</dbReference>
<comment type="caution">
    <text evidence="8">The sequence shown here is derived from an EMBL/GenBank/DDBJ whole genome shotgun (WGS) entry which is preliminary data.</text>
</comment>
<keyword evidence="3 7" id="KW-0812">Transmembrane</keyword>
<name>A0A2G9GIM0_9LAMI</name>
<proteinExistence type="inferred from homology"/>
<feature type="transmembrane region" description="Helical" evidence="7">
    <location>
        <begin position="429"/>
        <end position="445"/>
    </location>
</feature>
<feature type="region of interest" description="Disordered" evidence="6">
    <location>
        <begin position="1"/>
        <end position="20"/>
    </location>
</feature>
<evidence type="ECO:0000256" key="6">
    <source>
        <dbReference type="SAM" id="MobiDB-lite"/>
    </source>
</evidence>
<feature type="transmembrane region" description="Helical" evidence="7">
    <location>
        <begin position="399"/>
        <end position="417"/>
    </location>
</feature>
<reference evidence="9" key="1">
    <citation type="journal article" date="2018" name="Gigascience">
        <title>Genome assembly of the Pink Ipe (Handroanthus impetiginosus, Bignoniaceae), a highly valued, ecologically keystone Neotropical timber forest tree.</title>
        <authorList>
            <person name="Silva-Junior O.B."/>
            <person name="Grattapaglia D."/>
            <person name="Novaes E."/>
            <person name="Collevatti R.G."/>
        </authorList>
    </citation>
    <scope>NUCLEOTIDE SEQUENCE [LARGE SCALE GENOMIC DNA]</scope>
    <source>
        <strain evidence="9">cv. UFG-1</strain>
    </source>
</reference>
<gene>
    <name evidence="8" type="ORF">CDL12_22309</name>
</gene>
<dbReference type="AlphaFoldDB" id="A0A2G9GIM0"/>
<dbReference type="GO" id="GO:0022857">
    <property type="term" value="F:transmembrane transporter activity"/>
    <property type="evidence" value="ECO:0007669"/>
    <property type="project" value="InterPro"/>
</dbReference>
<protein>
    <submittedName>
        <fullName evidence="8">Xanthine/uracil transporter</fullName>
    </submittedName>
</protein>
<dbReference type="EMBL" id="NKXS01004879">
    <property type="protein sequence ID" value="PIN05147.1"/>
    <property type="molecule type" value="Genomic_DNA"/>
</dbReference>
<evidence type="ECO:0000256" key="4">
    <source>
        <dbReference type="ARBA" id="ARBA00022989"/>
    </source>
</evidence>
<feature type="compositionally biased region" description="Low complexity" evidence="6">
    <location>
        <begin position="1"/>
        <end position="19"/>
    </location>
</feature>
<feature type="transmembrane region" description="Helical" evidence="7">
    <location>
        <begin position="186"/>
        <end position="210"/>
    </location>
</feature>
<keyword evidence="9" id="KW-1185">Reference proteome</keyword>
<dbReference type="PANTHER" id="PTHR11119">
    <property type="entry name" value="XANTHINE-URACIL / VITAMIN C PERMEASE FAMILY MEMBER"/>
    <property type="match status" value="1"/>
</dbReference>
<dbReference type="GO" id="GO:0016020">
    <property type="term" value="C:membrane"/>
    <property type="evidence" value="ECO:0007669"/>
    <property type="project" value="UniProtKB-SubCell"/>
</dbReference>
<evidence type="ECO:0000256" key="3">
    <source>
        <dbReference type="ARBA" id="ARBA00022692"/>
    </source>
</evidence>
<sequence length="535" mass="58881">MPVNEDNNNSNNEGVISEEPQPHPVFEQLPGIQYCINSPPPLLESISLGFQHYVLSLGSIVLIPSMLVPQMGGTDKDKAKVIQTLLFVSGVNTLLNSFFGTRLPSVIGGSYAFLIPATSIIHSRRYRTIHPPEQRFVQTMREIQGALILASCFQMIIGFTGLWRIIARYFTPLSMVPLVTFTGLGLYHLGFPLIATCFEVGIPQLILLFIISQFSPRFIKLRRPICDRYAFLLSAAIVWIYTEILTWSGAFTKAKKAMCRSDGSGLIGAAPWLYMPFPFQWGPPTFRAGEIFAAMVASFVASTESTGSFVSAARYGSATPVPASVISRGVGWLGIGTLLNALFGSVTCSTATVENAGLLALTKAGSRRVVQISSAFMILFSILGKFGAIFASIPLPIMAASYCVFFGYVSSAGLGFLQFCNLNSFRTKLILGFSFFIGLSLPQYFREHHLNSQTGPVHTPAEWFNDIMSIIFTSHATVAAVVALVLDCTLHHGTDEAHKDNGSYWWNKFMVYNRDVRNDEFYKLPGQLNRCFPSL</sequence>
<accession>A0A2G9GIM0</accession>
<dbReference type="STRING" id="429701.A0A2G9GIM0"/>
<evidence type="ECO:0000256" key="7">
    <source>
        <dbReference type="SAM" id="Phobius"/>
    </source>
</evidence>
<evidence type="ECO:0000256" key="1">
    <source>
        <dbReference type="ARBA" id="ARBA00004141"/>
    </source>
</evidence>
<feature type="transmembrane region" description="Helical" evidence="7">
    <location>
        <begin position="230"/>
        <end position="250"/>
    </location>
</feature>
<keyword evidence="5 7" id="KW-0472">Membrane</keyword>
<feature type="transmembrane region" description="Helical" evidence="7">
    <location>
        <begin position="143"/>
        <end position="166"/>
    </location>
</feature>
<evidence type="ECO:0000313" key="8">
    <source>
        <dbReference type="EMBL" id="PIN05147.1"/>
    </source>
</evidence>
<comment type="similarity">
    <text evidence="2">Belongs to the nucleobase:cation symporter-2 (NCS2) (TC 2.A.40) family.</text>
</comment>
<comment type="subcellular location">
    <subcellularLocation>
        <location evidence="1">Membrane</location>
        <topology evidence="1">Multi-pass membrane protein</topology>
    </subcellularLocation>
</comment>